<keyword evidence="1" id="KW-0732">Signal</keyword>
<gene>
    <name evidence="2 4" type="ORF">CBG03523</name>
    <name evidence="2" type="ORF">CBG_03523</name>
</gene>
<dbReference type="KEGG" id="cbr:CBG_03523"/>
<dbReference type="WormBase" id="CBG03523">
    <property type="protein sequence ID" value="CBP43024"/>
    <property type="gene ID" value="WBGene00026373"/>
</dbReference>
<dbReference type="GeneID" id="8576655"/>
<name>A8WV78_CAEBR</name>
<feature type="signal peptide" evidence="1">
    <location>
        <begin position="1"/>
        <end position="23"/>
    </location>
</feature>
<evidence type="ECO:0000313" key="3">
    <source>
        <dbReference type="Proteomes" id="UP000008549"/>
    </source>
</evidence>
<feature type="chain" id="PRO_5002731440" evidence="1">
    <location>
        <begin position="24"/>
        <end position="164"/>
    </location>
</feature>
<dbReference type="RefSeq" id="XP_045092413.1">
    <property type="nucleotide sequence ID" value="XM_045236168.1"/>
</dbReference>
<reference evidence="2 3" key="2">
    <citation type="journal article" date="2011" name="PLoS Genet.">
        <title>Caenorhabditis briggsae recombinant inbred line genotypes reveal inter-strain incompatibility and the evolution of recombination.</title>
        <authorList>
            <person name="Ross J.A."/>
            <person name="Koboldt D.C."/>
            <person name="Staisch J.E."/>
            <person name="Chamberlin H.M."/>
            <person name="Gupta B.P."/>
            <person name="Miller R.D."/>
            <person name="Baird S.E."/>
            <person name="Haag E.S."/>
        </authorList>
    </citation>
    <scope>NUCLEOTIDE SEQUENCE [LARGE SCALE GENOMIC DNA]</scope>
    <source>
        <strain evidence="2 3">AF16</strain>
    </source>
</reference>
<dbReference type="CTD" id="8576655"/>
<dbReference type="InParanoid" id="A8WV78"/>
<protein>
    <submittedName>
        <fullName evidence="2">Protein CBG03523</fullName>
    </submittedName>
</protein>
<dbReference type="EMBL" id="HE600967">
    <property type="protein sequence ID" value="CAP24389.2"/>
    <property type="molecule type" value="Genomic_DNA"/>
</dbReference>
<sequence length="164" mass="18891">MNVGFIFFLIFLMLFCLFYSVLLSRTTQPAEQSFNKTEPAPKIAAKVQWSIESVCKYGRRLDFSSNEPNAVFVIKTLSKEIHGYVLSMLTIHPLKRDEVDDSELGPFLNTFNNSVKAFRKQNPHEVLLSKENSPALSEWIMDTSNTRRTFSIQRRIAKRPNSLL</sequence>
<keyword evidence="3" id="KW-1185">Reference proteome</keyword>
<dbReference type="HOGENOM" id="CLU_1620514_0_0_1"/>
<reference evidence="2 3" key="1">
    <citation type="journal article" date="2003" name="PLoS Biol.">
        <title>The genome sequence of Caenorhabditis briggsae: a platform for comparative genomics.</title>
        <authorList>
            <person name="Stein L.D."/>
            <person name="Bao Z."/>
            <person name="Blasiar D."/>
            <person name="Blumenthal T."/>
            <person name="Brent M.R."/>
            <person name="Chen N."/>
            <person name="Chinwalla A."/>
            <person name="Clarke L."/>
            <person name="Clee C."/>
            <person name="Coghlan A."/>
            <person name="Coulson A."/>
            <person name="D'Eustachio P."/>
            <person name="Fitch D.H."/>
            <person name="Fulton L.A."/>
            <person name="Fulton R.E."/>
            <person name="Griffiths-Jones S."/>
            <person name="Harris T.W."/>
            <person name="Hillier L.W."/>
            <person name="Kamath R."/>
            <person name="Kuwabara P.E."/>
            <person name="Mardis E.R."/>
            <person name="Marra M.A."/>
            <person name="Miner T.L."/>
            <person name="Minx P."/>
            <person name="Mullikin J.C."/>
            <person name="Plumb R.W."/>
            <person name="Rogers J."/>
            <person name="Schein J.E."/>
            <person name="Sohrmann M."/>
            <person name="Spieth J."/>
            <person name="Stajich J.E."/>
            <person name="Wei C."/>
            <person name="Willey D."/>
            <person name="Wilson R.K."/>
            <person name="Durbin R."/>
            <person name="Waterston R.H."/>
        </authorList>
    </citation>
    <scope>NUCLEOTIDE SEQUENCE [LARGE SCALE GENOMIC DNA]</scope>
    <source>
        <strain evidence="2 3">AF16</strain>
    </source>
</reference>
<evidence type="ECO:0000256" key="1">
    <source>
        <dbReference type="SAM" id="SignalP"/>
    </source>
</evidence>
<organism evidence="2 3">
    <name type="scientific">Caenorhabditis briggsae</name>
    <dbReference type="NCBI Taxonomy" id="6238"/>
    <lineage>
        <taxon>Eukaryota</taxon>
        <taxon>Metazoa</taxon>
        <taxon>Ecdysozoa</taxon>
        <taxon>Nematoda</taxon>
        <taxon>Chromadorea</taxon>
        <taxon>Rhabditida</taxon>
        <taxon>Rhabditina</taxon>
        <taxon>Rhabditomorpha</taxon>
        <taxon>Rhabditoidea</taxon>
        <taxon>Rhabditidae</taxon>
        <taxon>Peloderinae</taxon>
        <taxon>Caenorhabditis</taxon>
    </lineage>
</organism>
<accession>A8WV78</accession>
<proteinExistence type="predicted"/>
<evidence type="ECO:0000313" key="2">
    <source>
        <dbReference type="EMBL" id="CAP24389.2"/>
    </source>
</evidence>
<dbReference type="Proteomes" id="UP000008549">
    <property type="component" value="Unassembled WGS sequence"/>
</dbReference>
<dbReference type="AlphaFoldDB" id="A8WV78"/>
<evidence type="ECO:0000313" key="4">
    <source>
        <dbReference type="WormBase" id="CBG03523"/>
    </source>
</evidence>